<dbReference type="AlphaFoldDB" id="A0A225SZI4"/>
<dbReference type="InterPro" id="IPR029787">
    <property type="entry name" value="Nucleotide_cyclase"/>
</dbReference>
<dbReference type="SUPFAM" id="SSF141868">
    <property type="entry name" value="EAL domain-like"/>
    <property type="match status" value="1"/>
</dbReference>
<dbReference type="Proteomes" id="UP000214747">
    <property type="component" value="Unassembled WGS sequence"/>
</dbReference>
<dbReference type="InterPro" id="IPR001633">
    <property type="entry name" value="EAL_dom"/>
</dbReference>
<reference evidence="4 5" key="1">
    <citation type="journal article" date="2010" name="Int. J. Syst. Evol. Microbiol.">
        <title>Reclassification of Herbaspirillum putei as a later heterotypic synonym of Herbaspirillum huttiense, with the description of H. huttiense subsp. huttiense subsp. nov. and H. huttiense subsp. putei subsp. nov., comb. nov., and description of Herbaspirillum aquaticum sp. nov.</title>
        <authorList>
            <person name="Dobritsa A.P."/>
            <person name="Reddy M.C."/>
            <person name="Samadpour M."/>
        </authorList>
    </citation>
    <scope>NUCLEOTIDE SEQUENCE [LARGE SCALE GENOMIC DNA]</scope>
    <source>
        <strain evidence="4 5">IEH 4430</strain>
    </source>
</reference>
<dbReference type="CDD" id="cd01948">
    <property type="entry name" value="EAL"/>
    <property type="match status" value="1"/>
</dbReference>
<feature type="transmembrane region" description="Helical" evidence="1">
    <location>
        <begin position="36"/>
        <end position="59"/>
    </location>
</feature>
<gene>
    <name evidence="4" type="ORF">CEJ45_01280</name>
</gene>
<dbReference type="InterPro" id="IPR043128">
    <property type="entry name" value="Rev_trsase/Diguanyl_cyclase"/>
</dbReference>
<keyword evidence="1" id="KW-1133">Transmembrane helix</keyword>
<evidence type="ECO:0000256" key="1">
    <source>
        <dbReference type="SAM" id="Phobius"/>
    </source>
</evidence>
<dbReference type="SUPFAM" id="SSF55073">
    <property type="entry name" value="Nucleotide cyclase"/>
    <property type="match status" value="1"/>
</dbReference>
<dbReference type="EMBL" id="NJGV01000001">
    <property type="protein sequence ID" value="OWY36759.1"/>
    <property type="molecule type" value="Genomic_DNA"/>
</dbReference>
<sequence>MNAGAANWPIERVRTRGGEAGMRFLNKDHQWKIGQLIVGALICFIACLAAFGAAGFFWLQHDLEEKIVQPLLERELNRVLEGFRSEYLAGGVFIKQMQGLMLESSISLHGDLRPLARFIEALARRENAEEPRFSYIQFGNNRGQLIAVNLKGHGSLDYYLQDDAHPGLQHFDQRPDGEHLTPLSVTPDYDARQRPWYVNATAECPQVSAIYFSMGADAQWNASMTCPVNRSPEDQGVIAVDLSQARLQHLLDAAVQQSLVAGIFIVDDNERVLLQSDRLSAADKRFLIDQPPGSRARFTELAIARLADRSRMVNLKTDANGKFLIYQQPLSKIDGAPAELAGYRVLVISSRSELLSVFDGIFWISWVALAVMLAGGLVLIRLYRGSITSPLMRLRHQAEQVAFREASGTHRFDLLYPKGWAIEEIVSVQDAVERMAGNLYKLYRELRDQVDRDQESGLLSLIGAADRLEQSAWEQATVCMVEINNYMVLADTLNKVALRHLWQSLCQQVAPVWGDFAAQRLVRCRYSESRVAVVMLGAPAEHEDMLLRLRSKSELVLATGGAEEVRVFLSIGVSVCAQRNKAAMEKSLANAAVALRQAQQPGGGGYCVFQPSMLAREERVQALLAAMDAATLEAEFSMVYQPICDLRSGALHGVEALMRWHSPAFGPVSPAEFIPLAERSERISQLGALAFRKVAADVAQWQAQGLLPEDFTAHVNVSVRQAMNVHFFEQVRDIALSAGVAPPRITLELTESLLIDDAHHLQAQFRQLSAYGFGLCLDDFGTGYSSLSTLHNYDFDCVKLDRSFILRVTEEGRASSLLPAIIGIARSQQMHCVAEGVETEEQAELLRAMGCEFVQGYLFARPMEAQALVAWMRREPDAGTRGQPVMPP</sequence>
<feature type="transmembrane region" description="Helical" evidence="1">
    <location>
        <begin position="360"/>
        <end position="383"/>
    </location>
</feature>
<feature type="domain" description="EAL" evidence="2">
    <location>
        <begin position="620"/>
        <end position="876"/>
    </location>
</feature>
<evidence type="ECO:0008006" key="6">
    <source>
        <dbReference type="Google" id="ProtNLM"/>
    </source>
</evidence>
<dbReference type="SMART" id="SM00052">
    <property type="entry name" value="EAL"/>
    <property type="match status" value="1"/>
</dbReference>
<dbReference type="Pfam" id="PF00563">
    <property type="entry name" value="EAL"/>
    <property type="match status" value="1"/>
</dbReference>
<dbReference type="Gene3D" id="3.20.20.450">
    <property type="entry name" value="EAL domain"/>
    <property type="match status" value="1"/>
</dbReference>
<dbReference type="SMART" id="SM00267">
    <property type="entry name" value="GGDEF"/>
    <property type="match status" value="1"/>
</dbReference>
<dbReference type="Gene3D" id="3.30.70.270">
    <property type="match status" value="1"/>
</dbReference>
<keyword evidence="5" id="KW-1185">Reference proteome</keyword>
<proteinExistence type="predicted"/>
<dbReference type="InterPro" id="IPR035919">
    <property type="entry name" value="EAL_sf"/>
</dbReference>
<dbReference type="Gene3D" id="3.30.450.20">
    <property type="entry name" value="PAS domain"/>
    <property type="match status" value="2"/>
</dbReference>
<protein>
    <recommendedName>
        <fullName evidence="6">EAL domain-containing protein</fullName>
    </recommendedName>
</protein>
<name>A0A225SZI4_9BURK</name>
<dbReference type="InterPro" id="IPR000160">
    <property type="entry name" value="GGDEF_dom"/>
</dbReference>
<dbReference type="PROSITE" id="PS50887">
    <property type="entry name" value="GGDEF"/>
    <property type="match status" value="1"/>
</dbReference>
<accession>A0A225SZI4</accession>
<keyword evidence="1" id="KW-0472">Membrane</keyword>
<evidence type="ECO:0000313" key="5">
    <source>
        <dbReference type="Proteomes" id="UP000214747"/>
    </source>
</evidence>
<evidence type="ECO:0000259" key="3">
    <source>
        <dbReference type="PROSITE" id="PS50887"/>
    </source>
</evidence>
<dbReference type="InterPro" id="IPR050706">
    <property type="entry name" value="Cyclic-di-GMP_PDE-like"/>
</dbReference>
<dbReference type="GO" id="GO:0071111">
    <property type="term" value="F:cyclic-guanylate-specific phosphodiesterase activity"/>
    <property type="evidence" value="ECO:0007669"/>
    <property type="project" value="InterPro"/>
</dbReference>
<dbReference type="PANTHER" id="PTHR33121">
    <property type="entry name" value="CYCLIC DI-GMP PHOSPHODIESTERASE PDEF"/>
    <property type="match status" value="1"/>
</dbReference>
<dbReference type="PANTHER" id="PTHR33121:SF79">
    <property type="entry name" value="CYCLIC DI-GMP PHOSPHODIESTERASE PDED-RELATED"/>
    <property type="match status" value="1"/>
</dbReference>
<comment type="caution">
    <text evidence="4">The sequence shown here is derived from an EMBL/GenBank/DDBJ whole genome shotgun (WGS) entry which is preliminary data.</text>
</comment>
<feature type="domain" description="GGDEF" evidence="3">
    <location>
        <begin position="474"/>
        <end position="611"/>
    </location>
</feature>
<evidence type="ECO:0000313" key="4">
    <source>
        <dbReference type="EMBL" id="OWY36759.1"/>
    </source>
</evidence>
<dbReference type="PROSITE" id="PS50883">
    <property type="entry name" value="EAL"/>
    <property type="match status" value="1"/>
</dbReference>
<keyword evidence="1" id="KW-0812">Transmembrane</keyword>
<organism evidence="4 5">
    <name type="scientific">Herbaspirillum aquaticum</name>
    <dbReference type="NCBI Taxonomy" id="568783"/>
    <lineage>
        <taxon>Bacteria</taxon>
        <taxon>Pseudomonadati</taxon>
        <taxon>Pseudomonadota</taxon>
        <taxon>Betaproteobacteria</taxon>
        <taxon>Burkholderiales</taxon>
        <taxon>Oxalobacteraceae</taxon>
        <taxon>Herbaspirillum</taxon>
    </lineage>
</organism>
<evidence type="ECO:0000259" key="2">
    <source>
        <dbReference type="PROSITE" id="PS50883"/>
    </source>
</evidence>